<sequence>MENSYDEECFKKWEIDECEAEMEKVVQWIGKRKLHGRVRVAFIEESYERQGYRMGIPRQVYVSRVLANIRKEEVRKGGKHGV</sequence>
<reference evidence="3 4" key="1">
    <citation type="journal article" date="2017" name="Genome Med.">
        <title>A novel Ruminococcus gnavus clade enriched in inflammatory bowel disease patients.</title>
        <authorList>
            <person name="Hall A.B."/>
            <person name="Yassour M."/>
            <person name="Sauk J."/>
            <person name="Garner A."/>
            <person name="Jiang X."/>
            <person name="Arthur T."/>
            <person name="Lagoudas G.K."/>
            <person name="Vatanen T."/>
            <person name="Fornelos N."/>
            <person name="Wilson R."/>
            <person name="Bertha M."/>
            <person name="Cohen M."/>
            <person name="Garber J."/>
            <person name="Khalili H."/>
            <person name="Gevers D."/>
            <person name="Ananthakrishnan A.N."/>
            <person name="Kugathasan S."/>
            <person name="Lander E.S."/>
            <person name="Blainey P."/>
            <person name="Vlamakis H."/>
            <person name="Xavier R.J."/>
            <person name="Huttenhower C."/>
        </authorList>
    </citation>
    <scope>NUCLEOTIDE SEQUENCE [LARGE SCALE GENOMIC DNA]</scope>
    <source>
        <strain evidence="1 3">RJX1124</strain>
        <strain evidence="2 4">RJX1125</strain>
    </source>
</reference>
<dbReference type="RefSeq" id="WP_072448017.1">
    <property type="nucleotide sequence ID" value="NZ_NIHS01000005.1"/>
</dbReference>
<evidence type="ECO:0000313" key="4">
    <source>
        <dbReference type="Proteomes" id="UP000235093"/>
    </source>
</evidence>
<protein>
    <submittedName>
        <fullName evidence="1">Uncharacterized protein</fullName>
    </submittedName>
</protein>
<dbReference type="EMBL" id="NIHS01000005">
    <property type="protein sequence ID" value="PLT73964.1"/>
    <property type="molecule type" value="Genomic_DNA"/>
</dbReference>
<name>A0A2N5PFR0_MEDGN</name>
<proteinExistence type="predicted"/>
<evidence type="ECO:0000313" key="3">
    <source>
        <dbReference type="Proteomes" id="UP000234891"/>
    </source>
</evidence>
<dbReference type="EMBL" id="NIHT01000008">
    <property type="protein sequence ID" value="PLT75985.1"/>
    <property type="molecule type" value="Genomic_DNA"/>
</dbReference>
<dbReference type="Proteomes" id="UP000234891">
    <property type="component" value="Unassembled WGS sequence"/>
</dbReference>
<evidence type="ECO:0000313" key="1">
    <source>
        <dbReference type="EMBL" id="PLT73964.1"/>
    </source>
</evidence>
<dbReference type="AlphaFoldDB" id="A0A2N5PFR0"/>
<organism evidence="1 3">
    <name type="scientific">Mediterraneibacter gnavus</name>
    <name type="common">Ruminococcus gnavus</name>
    <dbReference type="NCBI Taxonomy" id="33038"/>
    <lineage>
        <taxon>Bacteria</taxon>
        <taxon>Bacillati</taxon>
        <taxon>Bacillota</taxon>
        <taxon>Clostridia</taxon>
        <taxon>Lachnospirales</taxon>
        <taxon>Lachnospiraceae</taxon>
        <taxon>Mediterraneibacter</taxon>
    </lineage>
</organism>
<comment type="caution">
    <text evidence="1">The sequence shown here is derived from an EMBL/GenBank/DDBJ whole genome shotgun (WGS) entry which is preliminary data.</text>
</comment>
<dbReference type="Proteomes" id="UP000235093">
    <property type="component" value="Unassembled WGS sequence"/>
</dbReference>
<gene>
    <name evidence="2" type="ORF">CDL23_06605</name>
    <name evidence="1" type="ORF">CDL26_04605</name>
</gene>
<evidence type="ECO:0000313" key="2">
    <source>
        <dbReference type="EMBL" id="PLT75985.1"/>
    </source>
</evidence>
<accession>A0A2N5PFR0</accession>